<evidence type="ECO:0000313" key="2">
    <source>
        <dbReference type="EMBL" id="KAF6175689.1"/>
    </source>
</evidence>
<comment type="caution">
    <text evidence="2">The sequence shown here is derived from an EMBL/GenBank/DDBJ whole genome shotgun (WGS) entry which is preliminary data.</text>
</comment>
<evidence type="ECO:0000256" key="1">
    <source>
        <dbReference type="SAM" id="MobiDB-lite"/>
    </source>
</evidence>
<keyword evidence="3" id="KW-1185">Reference proteome</keyword>
<feature type="region of interest" description="Disordered" evidence="1">
    <location>
        <begin position="60"/>
        <end position="99"/>
    </location>
</feature>
<reference evidence="2 3" key="1">
    <citation type="journal article" date="2020" name="IScience">
        <title>Genome Sequencing of the Endangered Kingdonia uniflora (Circaeasteraceae, Ranunculales) Reveals Potential Mechanisms of Evolutionary Specialization.</title>
        <authorList>
            <person name="Sun Y."/>
            <person name="Deng T."/>
            <person name="Zhang A."/>
            <person name="Moore M.J."/>
            <person name="Landis J.B."/>
            <person name="Lin N."/>
            <person name="Zhang H."/>
            <person name="Zhang X."/>
            <person name="Huang J."/>
            <person name="Zhang X."/>
            <person name="Sun H."/>
            <person name="Wang H."/>
        </authorList>
    </citation>
    <scope>NUCLEOTIDE SEQUENCE [LARGE SCALE GENOMIC DNA]</scope>
    <source>
        <strain evidence="2">TB1705</strain>
        <tissue evidence="2">Leaf</tissue>
    </source>
</reference>
<accession>A0A7J7P8C9</accession>
<evidence type="ECO:0000313" key="3">
    <source>
        <dbReference type="Proteomes" id="UP000541444"/>
    </source>
</evidence>
<gene>
    <name evidence="2" type="ORF">GIB67_022691</name>
</gene>
<protein>
    <submittedName>
        <fullName evidence="2">Uncharacterized protein</fullName>
    </submittedName>
</protein>
<dbReference type="Proteomes" id="UP000541444">
    <property type="component" value="Unassembled WGS sequence"/>
</dbReference>
<sequence>MMQPRPPPFYAPNYPPTHSHQPPSFLLIPVSVNQGTNRPAFNYAPFTPEGAQPFYTTHYKLPRTNSAPEGGSGGSEQKSLLGFPPPPGFAPWDMGVAAM</sequence>
<name>A0A7J7P8C9_9MAGN</name>
<dbReference type="OrthoDB" id="547746at2759"/>
<dbReference type="EMBL" id="JACGCM010000155">
    <property type="protein sequence ID" value="KAF6175689.1"/>
    <property type="molecule type" value="Genomic_DNA"/>
</dbReference>
<organism evidence="2 3">
    <name type="scientific">Kingdonia uniflora</name>
    <dbReference type="NCBI Taxonomy" id="39325"/>
    <lineage>
        <taxon>Eukaryota</taxon>
        <taxon>Viridiplantae</taxon>
        <taxon>Streptophyta</taxon>
        <taxon>Embryophyta</taxon>
        <taxon>Tracheophyta</taxon>
        <taxon>Spermatophyta</taxon>
        <taxon>Magnoliopsida</taxon>
        <taxon>Ranunculales</taxon>
        <taxon>Circaeasteraceae</taxon>
        <taxon>Kingdonia</taxon>
    </lineage>
</organism>
<proteinExistence type="predicted"/>
<dbReference type="AlphaFoldDB" id="A0A7J7P8C9"/>